<dbReference type="InterPro" id="IPR028081">
    <property type="entry name" value="Leu-bd"/>
</dbReference>
<sequence length="353" mass="38397">MSYTVAMVIPFQGPGGLYGPSAMASAELAAEEINDDGGLLGQDIELRWVDGGQEPRRVASVVAGLIRDHCIDAIAGWHISSVRNALVPVVSGRVPYVYPALYEGGESRSGVYCTGESPQDYLLPALEWFCGNLGTRRWFLIGDDYVWPRRTYQWLRERASSLGIAVVGSQFVSYGQPDPEGISRGLAAMRDEHCDGVVSLMIGQNAVEFNRAFGRSGLQDHMIRLCPLSDENVLLANSPRENCELYTVSGYFSTLVTESALDFVGRYQHFHGDGAPSLSGPAESCLESLAALAALVRQAHSTEVRDIDRVVDGATFTGPRGRLRFKGNQTVQPVYLGRSEGLEFDVLADIKAS</sequence>
<name>A0A1H9RNE1_9ACTN</name>
<dbReference type="AlphaFoldDB" id="A0A1H9RNE1"/>
<dbReference type="Pfam" id="PF13458">
    <property type="entry name" value="Peripla_BP_6"/>
    <property type="match status" value="1"/>
</dbReference>
<dbReference type="EMBL" id="FOGZ01000008">
    <property type="protein sequence ID" value="SER73429.1"/>
    <property type="molecule type" value="Genomic_DNA"/>
</dbReference>
<protein>
    <submittedName>
        <fullName evidence="4">ABC-type branched-chain amino acid transport system, substrate-binding protein</fullName>
    </submittedName>
</protein>
<evidence type="ECO:0000256" key="2">
    <source>
        <dbReference type="ARBA" id="ARBA00022729"/>
    </source>
</evidence>
<reference evidence="4 5" key="1">
    <citation type="submission" date="2016-10" db="EMBL/GenBank/DDBJ databases">
        <authorList>
            <person name="de Groot N.N."/>
        </authorList>
    </citation>
    <scope>NUCLEOTIDE SEQUENCE [LARGE SCALE GENOMIC DNA]</scope>
    <source>
        <strain evidence="4 5">DSM 16859</strain>
    </source>
</reference>
<keyword evidence="5" id="KW-1185">Reference proteome</keyword>
<evidence type="ECO:0000256" key="1">
    <source>
        <dbReference type="ARBA" id="ARBA00010062"/>
    </source>
</evidence>
<dbReference type="PANTHER" id="PTHR47628:SF1">
    <property type="entry name" value="ALIPHATIC AMIDASE EXPRESSION-REGULATING PROTEIN"/>
    <property type="match status" value="1"/>
</dbReference>
<evidence type="ECO:0000259" key="3">
    <source>
        <dbReference type="Pfam" id="PF13458"/>
    </source>
</evidence>
<dbReference type="SUPFAM" id="SSF53822">
    <property type="entry name" value="Periplasmic binding protein-like I"/>
    <property type="match status" value="1"/>
</dbReference>
<feature type="domain" description="Leucine-binding protein" evidence="3">
    <location>
        <begin position="3"/>
        <end position="339"/>
    </location>
</feature>
<gene>
    <name evidence="4" type="ORF">SAMN05443377_1081</name>
</gene>
<dbReference type="Gene3D" id="3.40.50.2300">
    <property type="match status" value="2"/>
</dbReference>
<organism evidence="4 5">
    <name type="scientific">Propionibacterium cyclohexanicum</name>
    <dbReference type="NCBI Taxonomy" id="64702"/>
    <lineage>
        <taxon>Bacteria</taxon>
        <taxon>Bacillati</taxon>
        <taxon>Actinomycetota</taxon>
        <taxon>Actinomycetes</taxon>
        <taxon>Propionibacteriales</taxon>
        <taxon>Propionibacteriaceae</taxon>
        <taxon>Propionibacterium</taxon>
    </lineage>
</organism>
<dbReference type="Proteomes" id="UP000198815">
    <property type="component" value="Unassembled WGS sequence"/>
</dbReference>
<comment type="similarity">
    <text evidence="1">Belongs to the leucine-binding protein family.</text>
</comment>
<dbReference type="OrthoDB" id="7337537at2"/>
<dbReference type="STRING" id="64702.SAMN05443377_1081"/>
<dbReference type="PANTHER" id="PTHR47628">
    <property type="match status" value="1"/>
</dbReference>
<dbReference type="RefSeq" id="WP_091968696.1">
    <property type="nucleotide sequence ID" value="NZ_FOGZ01000008.1"/>
</dbReference>
<keyword evidence="2" id="KW-0732">Signal</keyword>
<dbReference type="InterPro" id="IPR028082">
    <property type="entry name" value="Peripla_BP_I"/>
</dbReference>
<dbReference type="CDD" id="cd06358">
    <property type="entry name" value="PBP1_NHase"/>
    <property type="match status" value="1"/>
</dbReference>
<proteinExistence type="inferred from homology"/>
<evidence type="ECO:0000313" key="4">
    <source>
        <dbReference type="EMBL" id="SER73429.1"/>
    </source>
</evidence>
<evidence type="ECO:0000313" key="5">
    <source>
        <dbReference type="Proteomes" id="UP000198815"/>
    </source>
</evidence>
<accession>A0A1H9RNE1</accession>